<dbReference type="Proteomes" id="UP000007488">
    <property type="component" value="Chromosome"/>
</dbReference>
<dbReference type="SUPFAM" id="SSF52266">
    <property type="entry name" value="SGNH hydrolase"/>
    <property type="match status" value="1"/>
</dbReference>
<proteinExistence type="predicted"/>
<feature type="domain" description="SGNH hydrolase-type esterase" evidence="2">
    <location>
        <begin position="60"/>
        <end position="221"/>
    </location>
</feature>
<name>F0SWM2_SYNGF</name>
<organism evidence="3 4">
    <name type="scientific">Syntrophobotulus glycolicus (strain DSM 8271 / FlGlyR)</name>
    <dbReference type="NCBI Taxonomy" id="645991"/>
    <lineage>
        <taxon>Bacteria</taxon>
        <taxon>Bacillati</taxon>
        <taxon>Bacillota</taxon>
        <taxon>Clostridia</taxon>
        <taxon>Eubacteriales</taxon>
        <taxon>Desulfitobacteriaceae</taxon>
        <taxon>Syntrophobotulus</taxon>
    </lineage>
</organism>
<dbReference type="InterPro" id="IPR013830">
    <property type="entry name" value="SGNH_hydro"/>
</dbReference>
<dbReference type="InterPro" id="IPR036514">
    <property type="entry name" value="SGNH_hydro_sf"/>
</dbReference>
<evidence type="ECO:0000256" key="1">
    <source>
        <dbReference type="SAM" id="Phobius"/>
    </source>
</evidence>
<dbReference type="HOGENOM" id="CLU_051989_9_0_9"/>
<keyword evidence="1" id="KW-1133">Transmembrane helix</keyword>
<accession>F0SWM2</accession>
<sequence>MRTYLLEKRIIQLALLITCVVLFVGMMDVWKGADNKAGVNNRSDAAGNQGAVLKNTKIVCIGDSYTSGYPGTAENAWPSKLAGQLGVEVMNAGESGLTSTDLLGQFEQKVVTQEPGRVILFAGNADAVKGVGIQTFQDNIKEMVSKAKEKGITPILVLPLPISGTEESIASFRAWEGSYAKDNNLTVLDFQQVLADQDGKLKAEYTDTGDNRYPNAAGHQVMGDYMAKMLK</sequence>
<dbReference type="RefSeq" id="WP_013625727.1">
    <property type="nucleotide sequence ID" value="NC_015172.1"/>
</dbReference>
<dbReference type="PANTHER" id="PTHR30383:SF5">
    <property type="entry name" value="SGNH HYDROLASE-TYPE ESTERASE DOMAIN-CONTAINING PROTEIN"/>
    <property type="match status" value="1"/>
</dbReference>
<dbReference type="AlphaFoldDB" id="F0SWM2"/>
<evidence type="ECO:0000313" key="4">
    <source>
        <dbReference type="Proteomes" id="UP000007488"/>
    </source>
</evidence>
<feature type="transmembrane region" description="Helical" evidence="1">
    <location>
        <begin position="12"/>
        <end position="30"/>
    </location>
</feature>
<reference evidence="3 4" key="1">
    <citation type="journal article" date="2011" name="Stand. Genomic Sci.">
        <title>Complete genome sequence of Syntrophobotulus glycolicus type strain (FlGlyR).</title>
        <authorList>
            <person name="Han C."/>
            <person name="Mwirichia R."/>
            <person name="Chertkov O."/>
            <person name="Held B."/>
            <person name="Lapidus A."/>
            <person name="Nolan M."/>
            <person name="Lucas S."/>
            <person name="Hammon N."/>
            <person name="Deshpande S."/>
            <person name="Cheng J.F."/>
            <person name="Tapia R."/>
            <person name="Goodwin L."/>
            <person name="Pitluck S."/>
            <person name="Huntemann M."/>
            <person name="Liolios K."/>
            <person name="Ivanova N."/>
            <person name="Pagani I."/>
            <person name="Mavromatis K."/>
            <person name="Ovchinikova G."/>
            <person name="Pati A."/>
            <person name="Chen A."/>
            <person name="Palaniappan K."/>
            <person name="Land M."/>
            <person name="Hauser L."/>
            <person name="Brambilla E.M."/>
            <person name="Rohde M."/>
            <person name="Spring S."/>
            <person name="Sikorski J."/>
            <person name="Goker M."/>
            <person name="Woyke T."/>
            <person name="Bristow J."/>
            <person name="Eisen J.A."/>
            <person name="Markowitz V."/>
            <person name="Hugenholtz P."/>
            <person name="Kyrpides N.C."/>
            <person name="Klenk H.P."/>
            <person name="Detter J.C."/>
        </authorList>
    </citation>
    <scope>NUCLEOTIDE SEQUENCE [LARGE SCALE GENOMIC DNA]</scope>
    <source>
        <strain evidence="4">DSM 8271 / FlGlyR</strain>
    </source>
</reference>
<dbReference type="EMBL" id="CP002547">
    <property type="protein sequence ID" value="ADY56862.1"/>
    <property type="molecule type" value="Genomic_DNA"/>
</dbReference>
<dbReference type="Gene3D" id="3.40.50.1110">
    <property type="entry name" value="SGNH hydrolase"/>
    <property type="match status" value="1"/>
</dbReference>
<dbReference type="Pfam" id="PF13472">
    <property type="entry name" value="Lipase_GDSL_2"/>
    <property type="match status" value="1"/>
</dbReference>
<keyword evidence="4" id="KW-1185">Reference proteome</keyword>
<dbReference type="STRING" id="645991.Sgly_2583"/>
<dbReference type="KEGG" id="sgy:Sgly_2583"/>
<protein>
    <submittedName>
        <fullName evidence="3">Lipolytic protein G-D-S-L family</fullName>
    </submittedName>
</protein>
<gene>
    <name evidence="3" type="ordered locus">Sgly_2583</name>
</gene>
<dbReference type="InterPro" id="IPR051532">
    <property type="entry name" value="Ester_Hydrolysis_Enzymes"/>
</dbReference>
<dbReference type="GO" id="GO:0004622">
    <property type="term" value="F:phosphatidylcholine lysophospholipase activity"/>
    <property type="evidence" value="ECO:0007669"/>
    <property type="project" value="TreeGrafter"/>
</dbReference>
<keyword evidence="1" id="KW-0472">Membrane</keyword>
<evidence type="ECO:0000259" key="2">
    <source>
        <dbReference type="Pfam" id="PF13472"/>
    </source>
</evidence>
<reference evidence="4" key="2">
    <citation type="submission" date="2011-02" db="EMBL/GenBank/DDBJ databases">
        <title>The complete genome of Syntrophobotulus glycolicus DSM 8271.</title>
        <authorList>
            <person name="Lucas S."/>
            <person name="Copeland A."/>
            <person name="Lapidus A."/>
            <person name="Bruce D."/>
            <person name="Goodwin L."/>
            <person name="Pitluck S."/>
            <person name="Kyrpides N."/>
            <person name="Mavromatis K."/>
            <person name="Pagani I."/>
            <person name="Ivanova N."/>
            <person name="Mikhailova N."/>
            <person name="Chertkov O."/>
            <person name="Held B."/>
            <person name="Detter J.C."/>
            <person name="Tapia R."/>
            <person name="Han C."/>
            <person name="Land M."/>
            <person name="Hauser L."/>
            <person name="Markowitz V."/>
            <person name="Cheng J.-F."/>
            <person name="Hugenholtz P."/>
            <person name="Woyke T."/>
            <person name="Wu D."/>
            <person name="Spring S."/>
            <person name="Schroeder M."/>
            <person name="Brambilla E."/>
            <person name="Klenk H.-P."/>
            <person name="Eisen J.A."/>
        </authorList>
    </citation>
    <scope>NUCLEOTIDE SEQUENCE [LARGE SCALE GENOMIC DNA]</scope>
    <source>
        <strain evidence="4">DSM 8271 / FlGlyR</strain>
    </source>
</reference>
<keyword evidence="1" id="KW-0812">Transmembrane</keyword>
<dbReference type="PANTHER" id="PTHR30383">
    <property type="entry name" value="THIOESTERASE 1/PROTEASE 1/LYSOPHOSPHOLIPASE L1"/>
    <property type="match status" value="1"/>
</dbReference>
<evidence type="ECO:0000313" key="3">
    <source>
        <dbReference type="EMBL" id="ADY56862.1"/>
    </source>
</evidence>
<dbReference type="eggNOG" id="COG2755">
    <property type="taxonomic scope" value="Bacteria"/>
</dbReference>